<sequence>MILFSLILSLNLLATADSFKFQSEEYVYSDYFDKRCFKALTSDIECNDRTGMLGSSAVAGWVGSNATADGACISTCFDSLQRWNESVTKECTKDFNRAYPRVNLKIQSNWPTRCGKCGTRPVSGILSRVGIALLWGLDEDYWKGQLELVHDKCGGPDTIEKNFEEQKVYNASHPRKPELLKNVGTSAKSSQIGGVWFAVIFYGCSIFIS</sequence>
<feature type="chain" id="PRO_5015531730" evidence="1">
    <location>
        <begin position="19"/>
        <end position="209"/>
    </location>
</feature>
<dbReference type="OMA" id="YNASHPR"/>
<comment type="caution">
    <text evidence="2">The sequence shown here is derived from an EMBL/GenBank/DDBJ whole genome shotgun (WGS) entry which is preliminary data.</text>
</comment>
<evidence type="ECO:0000256" key="1">
    <source>
        <dbReference type="SAM" id="SignalP"/>
    </source>
</evidence>
<evidence type="ECO:0000313" key="3">
    <source>
        <dbReference type="Proteomes" id="UP000241587"/>
    </source>
</evidence>
<keyword evidence="3" id="KW-1185">Reference proteome</keyword>
<evidence type="ECO:0000313" key="2">
    <source>
        <dbReference type="EMBL" id="PTD06148.1"/>
    </source>
</evidence>
<proteinExistence type="predicted"/>
<feature type="signal peptide" evidence="1">
    <location>
        <begin position="1"/>
        <end position="18"/>
    </location>
</feature>
<organism evidence="2 3">
    <name type="scientific">Fusarium culmorum</name>
    <dbReference type="NCBI Taxonomy" id="5516"/>
    <lineage>
        <taxon>Eukaryota</taxon>
        <taxon>Fungi</taxon>
        <taxon>Dikarya</taxon>
        <taxon>Ascomycota</taxon>
        <taxon>Pezizomycotina</taxon>
        <taxon>Sordariomycetes</taxon>
        <taxon>Hypocreomycetidae</taxon>
        <taxon>Hypocreales</taxon>
        <taxon>Nectriaceae</taxon>
        <taxon>Fusarium</taxon>
    </lineage>
</organism>
<gene>
    <name evidence="2" type="ORF">FCULG_00012309</name>
</gene>
<keyword evidence="1" id="KW-0732">Signal</keyword>
<reference evidence="2 3" key="1">
    <citation type="submission" date="2018-02" db="EMBL/GenBank/DDBJ databases">
        <title>Fusarium culmorum secondary metabolites in fungal-bacterial-plant interactions.</title>
        <authorList>
            <person name="Schmidt R."/>
        </authorList>
    </citation>
    <scope>NUCLEOTIDE SEQUENCE [LARGE SCALE GENOMIC DNA]</scope>
    <source>
        <strain evidence="2 3">PV</strain>
    </source>
</reference>
<accession>A0A2T4GRG6</accession>
<dbReference type="OrthoDB" id="5985073at2759"/>
<name>A0A2T4GRG6_FUSCU</name>
<dbReference type="EMBL" id="PVEM01000008">
    <property type="protein sequence ID" value="PTD06148.1"/>
    <property type="molecule type" value="Genomic_DNA"/>
</dbReference>
<dbReference type="AlphaFoldDB" id="A0A2T4GRG6"/>
<protein>
    <submittedName>
        <fullName evidence="2">Uncharacterized protein</fullName>
    </submittedName>
</protein>
<dbReference type="Proteomes" id="UP000241587">
    <property type="component" value="Unassembled WGS sequence"/>
</dbReference>